<evidence type="ECO:0000313" key="2">
    <source>
        <dbReference type="EMBL" id="ASJ95861.1"/>
    </source>
</evidence>
<dbReference type="EMBL" id="CP022272">
    <property type="protein sequence ID" value="ASJ95861.1"/>
    <property type="molecule type" value="Genomic_DNA"/>
</dbReference>
<reference evidence="2 4" key="1">
    <citation type="submission" date="2017-06" db="EMBL/GenBank/DDBJ databases">
        <title>Complete genome sequence of Shewanella marisflavi EP1 associated with anaerobic 2,4-dinitrotoluene reduction and salt tolerance.</title>
        <authorList>
            <person name="Huang J."/>
        </authorList>
    </citation>
    <scope>NUCLEOTIDE SEQUENCE [LARGE SCALE GENOMIC DNA]</scope>
    <source>
        <strain evidence="2 4">EP1</strain>
    </source>
</reference>
<organism evidence="2 4">
    <name type="scientific">Shewanella marisflavi</name>
    <dbReference type="NCBI Taxonomy" id="260364"/>
    <lineage>
        <taxon>Bacteria</taxon>
        <taxon>Pseudomonadati</taxon>
        <taxon>Pseudomonadota</taxon>
        <taxon>Gammaproteobacteria</taxon>
        <taxon>Alteromonadales</taxon>
        <taxon>Shewanellaceae</taxon>
        <taxon>Shewanella</taxon>
    </lineage>
</organism>
<dbReference type="RefSeq" id="WP_052125662.1">
    <property type="nucleotide sequence ID" value="NZ_CP022272.1"/>
</dbReference>
<dbReference type="EMBL" id="CP041153">
    <property type="protein sequence ID" value="QDF74417.1"/>
    <property type="molecule type" value="Genomic_DNA"/>
</dbReference>
<evidence type="ECO:0000256" key="1">
    <source>
        <dbReference type="SAM" id="SignalP"/>
    </source>
</evidence>
<sequence length="101" mass="11017">MKKMAPTLLLLLSSTLSGATYANLNAVECNDCSAAAAQQQATKVLAKQESQSVYVVDFVNNKVNKFQQDGELVSTAAMTLSENLQINNHYAHRKVNLRSVD</sequence>
<dbReference type="Proteomes" id="UP000198233">
    <property type="component" value="Chromosome"/>
</dbReference>
<dbReference type="Proteomes" id="UP000318758">
    <property type="component" value="Chromosome"/>
</dbReference>
<protein>
    <submittedName>
        <fullName evidence="2">Uncharacterized protein</fullName>
    </submittedName>
</protein>
<gene>
    <name evidence="2" type="ORF">CFF01_04240</name>
    <name evidence="3" type="ORF">FGA12_04115</name>
</gene>
<evidence type="ECO:0000313" key="4">
    <source>
        <dbReference type="Proteomes" id="UP000198233"/>
    </source>
</evidence>
<name>A0AAC9TXH0_9GAMM</name>
<dbReference type="AlphaFoldDB" id="A0AAC9TXH0"/>
<evidence type="ECO:0000313" key="5">
    <source>
        <dbReference type="Proteomes" id="UP000318758"/>
    </source>
</evidence>
<dbReference type="KEGG" id="smav:CFF01_04240"/>
<evidence type="ECO:0000313" key="3">
    <source>
        <dbReference type="EMBL" id="QDF74417.1"/>
    </source>
</evidence>
<reference evidence="3 5" key="2">
    <citation type="submission" date="2019-06" db="EMBL/GenBank/DDBJ databases">
        <title>Complete genome of Shewanella marisflavi ECSMB14101, a mussel settlement-inducing bacterium isolated from East China Sea.</title>
        <authorList>
            <person name="Yang J."/>
            <person name="Liang X."/>
            <person name="Chang R."/>
            <person name="Peng L."/>
        </authorList>
    </citation>
    <scope>NUCLEOTIDE SEQUENCE [LARGE SCALE GENOMIC DNA]</scope>
    <source>
        <strain evidence="3 5">ECSMB14101</strain>
    </source>
</reference>
<proteinExistence type="predicted"/>
<keyword evidence="5" id="KW-1185">Reference proteome</keyword>
<accession>A0AAC9TXH0</accession>
<keyword evidence="1" id="KW-0732">Signal</keyword>
<feature type="signal peptide" evidence="1">
    <location>
        <begin position="1"/>
        <end position="22"/>
    </location>
</feature>
<feature type="chain" id="PRO_5041981741" evidence="1">
    <location>
        <begin position="23"/>
        <end position="101"/>
    </location>
</feature>